<dbReference type="EMBL" id="JAGKQH010000015">
    <property type="protein sequence ID" value="KAG6579455.1"/>
    <property type="molecule type" value="Genomic_DNA"/>
</dbReference>
<protein>
    <submittedName>
        <fullName evidence="1">Uncharacterized protein</fullName>
    </submittedName>
</protein>
<dbReference type="AlphaFoldDB" id="A0AAV6MEC1"/>
<comment type="caution">
    <text evidence="1">The sequence shown here is derived from an EMBL/GenBank/DDBJ whole genome shotgun (WGS) entry which is preliminary data.</text>
</comment>
<name>A0AAV6MEC1_9ROSI</name>
<reference evidence="1 2" key="1">
    <citation type="journal article" date="2021" name="Hortic Res">
        <title>The domestication of Cucurbita argyrosperma as revealed by the genome of its wild relative.</title>
        <authorList>
            <person name="Barrera-Redondo J."/>
            <person name="Sanchez-de la Vega G."/>
            <person name="Aguirre-Liguori J.A."/>
            <person name="Castellanos-Morales G."/>
            <person name="Gutierrez-Guerrero Y.T."/>
            <person name="Aguirre-Dugua X."/>
            <person name="Aguirre-Planter E."/>
            <person name="Tenaillon M.I."/>
            <person name="Lira-Saade R."/>
            <person name="Eguiarte L.E."/>
        </authorList>
    </citation>
    <scope>NUCLEOTIDE SEQUENCE [LARGE SCALE GENOMIC DNA]</scope>
    <source>
        <strain evidence="1">JBR-2021</strain>
    </source>
</reference>
<organism evidence="1 2">
    <name type="scientific">Cucurbita argyrosperma subsp. sororia</name>
    <dbReference type="NCBI Taxonomy" id="37648"/>
    <lineage>
        <taxon>Eukaryota</taxon>
        <taxon>Viridiplantae</taxon>
        <taxon>Streptophyta</taxon>
        <taxon>Embryophyta</taxon>
        <taxon>Tracheophyta</taxon>
        <taxon>Spermatophyta</taxon>
        <taxon>Magnoliopsida</taxon>
        <taxon>eudicotyledons</taxon>
        <taxon>Gunneridae</taxon>
        <taxon>Pentapetalae</taxon>
        <taxon>rosids</taxon>
        <taxon>fabids</taxon>
        <taxon>Cucurbitales</taxon>
        <taxon>Cucurbitaceae</taxon>
        <taxon>Cucurbiteae</taxon>
        <taxon>Cucurbita</taxon>
    </lineage>
</organism>
<evidence type="ECO:0000313" key="2">
    <source>
        <dbReference type="Proteomes" id="UP000685013"/>
    </source>
</evidence>
<evidence type="ECO:0000313" key="1">
    <source>
        <dbReference type="EMBL" id="KAG6579455.1"/>
    </source>
</evidence>
<keyword evidence="2" id="KW-1185">Reference proteome</keyword>
<sequence>MKLGRVKWNIEDLERRNKEEGFWSFEFLRSSLGLRANLVNYGFGTERWHELPAIGAEDLREQLRLLWFCRY</sequence>
<gene>
    <name evidence="1" type="ORF">SDJN03_23903</name>
</gene>
<feature type="non-terminal residue" evidence="1">
    <location>
        <position position="1"/>
    </location>
</feature>
<proteinExistence type="predicted"/>
<dbReference type="Proteomes" id="UP000685013">
    <property type="component" value="Chromosome 15"/>
</dbReference>
<accession>A0AAV6MEC1</accession>